<keyword evidence="1" id="KW-1133">Transmembrane helix</keyword>
<dbReference type="Proteomes" id="UP001054892">
    <property type="component" value="Unassembled WGS sequence"/>
</dbReference>
<evidence type="ECO:0000313" key="3">
    <source>
        <dbReference type="EMBL" id="BCG26240.1"/>
    </source>
</evidence>
<accession>A0A6J4E9H7</accession>
<sequence length="74" mass="8194">MLKTATFTVMHFAIAFSVAYALTGSVAIGGLVAIVEPLVNSVGFHFHEKLWKRFEKAKAEGTGTQRHTWLHQHA</sequence>
<proteinExistence type="predicted"/>
<dbReference type="RefSeq" id="WP_116858109.1">
    <property type="nucleotide sequence ID" value="NZ_AP023189.1"/>
</dbReference>
<gene>
    <name evidence="3" type="ORF">TUM18999_44310</name>
    <name evidence="4" type="ORF">TUM20286_07790</name>
</gene>
<name>A0A6J4E9H7_9PSED</name>
<evidence type="ECO:0000313" key="6">
    <source>
        <dbReference type="Proteomes" id="UP001054892"/>
    </source>
</evidence>
<dbReference type="Proteomes" id="UP000509383">
    <property type="component" value="Chromosome"/>
</dbReference>
<evidence type="ECO:0000259" key="2">
    <source>
        <dbReference type="Pfam" id="PF09834"/>
    </source>
</evidence>
<feature type="domain" description="DUF2061" evidence="2">
    <location>
        <begin position="1"/>
        <end position="52"/>
    </location>
</feature>
<organism evidence="3 5">
    <name type="scientific">Pseudomonas tohonis</name>
    <dbReference type="NCBI Taxonomy" id="2725477"/>
    <lineage>
        <taxon>Bacteria</taxon>
        <taxon>Pseudomonadati</taxon>
        <taxon>Pseudomonadota</taxon>
        <taxon>Gammaproteobacteria</taxon>
        <taxon>Pseudomonadales</taxon>
        <taxon>Pseudomonadaceae</taxon>
        <taxon>Pseudomonas</taxon>
    </lineage>
</organism>
<keyword evidence="1" id="KW-0812">Transmembrane</keyword>
<evidence type="ECO:0000313" key="5">
    <source>
        <dbReference type="Proteomes" id="UP000509383"/>
    </source>
</evidence>
<dbReference type="InterPro" id="IPR018638">
    <property type="entry name" value="DUF2061_membrane"/>
</dbReference>
<dbReference type="AlphaFoldDB" id="A0A6J4E9H7"/>
<keyword evidence="6" id="KW-1185">Reference proteome</keyword>
<evidence type="ECO:0000313" key="4">
    <source>
        <dbReference type="EMBL" id="GJN51027.1"/>
    </source>
</evidence>
<dbReference type="EMBL" id="BQKM01000001">
    <property type="protein sequence ID" value="GJN51027.1"/>
    <property type="molecule type" value="Genomic_DNA"/>
</dbReference>
<evidence type="ECO:0000256" key="1">
    <source>
        <dbReference type="SAM" id="Phobius"/>
    </source>
</evidence>
<feature type="transmembrane region" description="Helical" evidence="1">
    <location>
        <begin position="12"/>
        <end position="35"/>
    </location>
</feature>
<dbReference type="KEGG" id="ptw:TUM18999_44310"/>
<dbReference type="Pfam" id="PF09834">
    <property type="entry name" value="DUF2061"/>
    <property type="match status" value="1"/>
</dbReference>
<reference evidence="3 5" key="1">
    <citation type="submission" date="2020-05" db="EMBL/GenBank/DDBJ databases">
        <title>Characterization of novel class B3 metallo-beta-lactamase from novel Pseudomonas species.</title>
        <authorList>
            <person name="Yamada K."/>
            <person name="Aoki K."/>
            <person name="Ishii Y."/>
        </authorList>
    </citation>
    <scope>NUCLEOTIDE SEQUENCE [LARGE SCALE GENOMIC DNA]</scope>
    <source>
        <strain evidence="3 5">TUM18999</strain>
        <strain evidence="4 6">TUM20286</strain>
    </source>
</reference>
<keyword evidence="1" id="KW-0472">Membrane</keyword>
<dbReference type="EMBL" id="AP023189">
    <property type="protein sequence ID" value="BCG26240.1"/>
    <property type="molecule type" value="Genomic_DNA"/>
</dbReference>
<protein>
    <recommendedName>
        <fullName evidence="2">DUF2061 domain-containing protein</fullName>
    </recommendedName>
</protein>